<dbReference type="SUPFAM" id="SSF54189">
    <property type="entry name" value="Ribosomal proteins S24e, L23 and L15e"/>
    <property type="match status" value="1"/>
</dbReference>
<dbReference type="PANTHER" id="PTHR12059">
    <property type="entry name" value="RIBOSOMAL PROTEIN L23-RELATED"/>
    <property type="match status" value="1"/>
</dbReference>
<gene>
    <name evidence="9" type="ORF">N7482_006977</name>
</gene>
<organism evidence="9 10">
    <name type="scientific">Penicillium canariense</name>
    <dbReference type="NCBI Taxonomy" id="189055"/>
    <lineage>
        <taxon>Eukaryota</taxon>
        <taxon>Fungi</taxon>
        <taxon>Dikarya</taxon>
        <taxon>Ascomycota</taxon>
        <taxon>Pezizomycotina</taxon>
        <taxon>Eurotiomycetes</taxon>
        <taxon>Eurotiomycetidae</taxon>
        <taxon>Eurotiales</taxon>
        <taxon>Aspergillaceae</taxon>
        <taxon>Penicillium</taxon>
    </lineage>
</organism>
<evidence type="ECO:0000256" key="1">
    <source>
        <dbReference type="ARBA" id="ARBA00004173"/>
    </source>
</evidence>
<dbReference type="PANTHER" id="PTHR12059:SF5">
    <property type="entry name" value="LARGE RIBOSOMAL SUBUNIT PROTEIN UL23M"/>
    <property type="match status" value="1"/>
</dbReference>
<comment type="caution">
    <text evidence="9">The sequence shown here is derived from an EMBL/GenBank/DDBJ whole genome shotgun (WGS) entry which is preliminary data.</text>
</comment>
<dbReference type="AlphaFoldDB" id="A0A9W9HY60"/>
<evidence type="ECO:0000313" key="10">
    <source>
        <dbReference type="Proteomes" id="UP001149163"/>
    </source>
</evidence>
<dbReference type="InterPro" id="IPR012678">
    <property type="entry name" value="Ribosomal_uL23/eL15/eS24_sf"/>
</dbReference>
<evidence type="ECO:0000256" key="6">
    <source>
        <dbReference type="ARBA" id="ARBA00037226"/>
    </source>
</evidence>
<dbReference type="GO" id="GO:0032543">
    <property type="term" value="P:mitochondrial translation"/>
    <property type="evidence" value="ECO:0007669"/>
    <property type="project" value="TreeGrafter"/>
</dbReference>
<name>A0A9W9HY60_9EURO</name>
<keyword evidence="3 9" id="KW-0689">Ribosomal protein</keyword>
<feature type="compositionally biased region" description="Basic and acidic residues" evidence="8">
    <location>
        <begin position="155"/>
        <end position="172"/>
    </location>
</feature>
<comment type="function">
    <text evidence="6">Component of the mitochondrial ribosome (mitoribosome), a dedicated translation machinery responsible for the synthesis of mitochondrial genome-encoded proteins, including at least some of the essential transmembrane subunits of the mitochondrial respiratory chain. The mitoribosomes are attached to the mitochondrial inner membrane and translation products are cotranslationally integrated into the membrane.</text>
</comment>
<dbReference type="RefSeq" id="XP_056541531.1">
    <property type="nucleotide sequence ID" value="XM_056689102.1"/>
</dbReference>
<keyword evidence="4" id="KW-0496">Mitochondrion</keyword>
<evidence type="ECO:0000256" key="7">
    <source>
        <dbReference type="ARBA" id="ARBA00039977"/>
    </source>
</evidence>
<proteinExistence type="inferred from homology"/>
<dbReference type="Pfam" id="PF00276">
    <property type="entry name" value="Ribosomal_L23"/>
    <property type="match status" value="1"/>
</dbReference>
<accession>A0A9W9HY60</accession>
<dbReference type="GeneID" id="81428278"/>
<keyword evidence="5" id="KW-0687">Ribonucleoprotein</keyword>
<evidence type="ECO:0000256" key="3">
    <source>
        <dbReference type="ARBA" id="ARBA00022980"/>
    </source>
</evidence>
<evidence type="ECO:0000313" key="9">
    <source>
        <dbReference type="EMBL" id="KAJ5159973.1"/>
    </source>
</evidence>
<evidence type="ECO:0000256" key="5">
    <source>
        <dbReference type="ARBA" id="ARBA00023274"/>
    </source>
</evidence>
<reference evidence="9" key="2">
    <citation type="journal article" date="2023" name="IMA Fungus">
        <title>Comparative genomic study of the Penicillium genus elucidates a diverse pangenome and 15 lateral gene transfer events.</title>
        <authorList>
            <person name="Petersen C."/>
            <person name="Sorensen T."/>
            <person name="Nielsen M.R."/>
            <person name="Sondergaard T.E."/>
            <person name="Sorensen J.L."/>
            <person name="Fitzpatrick D.A."/>
            <person name="Frisvad J.C."/>
            <person name="Nielsen K.L."/>
        </authorList>
    </citation>
    <scope>NUCLEOTIDE SEQUENCE</scope>
    <source>
        <strain evidence="9">IBT 26290</strain>
    </source>
</reference>
<dbReference type="OrthoDB" id="275582at2759"/>
<sequence length="207" mass="24252">MVRRAVAIPKAAKNSFVPPSQRKQVFLPEFVISLVRTPFLSPRYAQFRVPLNFNKLDLRDYLQNLYGVGVVSVRSYIEQQPITRMTRDGRNIGPWRRPQAQKRMTVELREPFVYPEEPKDLSPWEKSSWDAGEKWQRKMQKKQQDGPNAAEQPDTDLRKAYEEQAKELKKNTEEWRPTWKVLGLDFAHKEVARTGKSSPVPKWLSKS</sequence>
<reference evidence="9" key="1">
    <citation type="submission" date="2022-11" db="EMBL/GenBank/DDBJ databases">
        <authorList>
            <person name="Petersen C."/>
        </authorList>
    </citation>
    <scope>NUCLEOTIDE SEQUENCE</scope>
    <source>
        <strain evidence="9">IBT 26290</strain>
    </source>
</reference>
<protein>
    <recommendedName>
        <fullName evidence="7">Large ribosomal subunit protein uL23m</fullName>
    </recommendedName>
</protein>
<dbReference type="Proteomes" id="UP001149163">
    <property type="component" value="Unassembled WGS sequence"/>
</dbReference>
<comment type="similarity">
    <text evidence="2">Belongs to the universal ribosomal protein uL23 family.</text>
</comment>
<dbReference type="GO" id="GO:0005762">
    <property type="term" value="C:mitochondrial large ribosomal subunit"/>
    <property type="evidence" value="ECO:0007669"/>
    <property type="project" value="TreeGrafter"/>
</dbReference>
<feature type="region of interest" description="Disordered" evidence="8">
    <location>
        <begin position="132"/>
        <end position="172"/>
    </location>
</feature>
<comment type="subcellular location">
    <subcellularLocation>
        <location evidence="1">Mitochondrion</location>
    </subcellularLocation>
</comment>
<dbReference type="InterPro" id="IPR012677">
    <property type="entry name" value="Nucleotide-bd_a/b_plait_sf"/>
</dbReference>
<evidence type="ECO:0000256" key="2">
    <source>
        <dbReference type="ARBA" id="ARBA00006700"/>
    </source>
</evidence>
<dbReference type="Gene3D" id="3.30.70.330">
    <property type="match status" value="1"/>
</dbReference>
<dbReference type="EMBL" id="JAPQKN010000004">
    <property type="protein sequence ID" value="KAJ5159973.1"/>
    <property type="molecule type" value="Genomic_DNA"/>
</dbReference>
<dbReference type="InterPro" id="IPR013025">
    <property type="entry name" value="Ribosomal_uL23-like"/>
</dbReference>
<keyword evidence="10" id="KW-1185">Reference proteome</keyword>
<dbReference type="GO" id="GO:0003735">
    <property type="term" value="F:structural constituent of ribosome"/>
    <property type="evidence" value="ECO:0007669"/>
    <property type="project" value="InterPro"/>
</dbReference>
<evidence type="ECO:0000256" key="8">
    <source>
        <dbReference type="SAM" id="MobiDB-lite"/>
    </source>
</evidence>
<dbReference type="FunFam" id="3.30.70.330:FF:000687">
    <property type="entry name" value="54S ribosomal protein L23, mitochondrial"/>
    <property type="match status" value="1"/>
</dbReference>
<evidence type="ECO:0000256" key="4">
    <source>
        <dbReference type="ARBA" id="ARBA00023128"/>
    </source>
</evidence>